<dbReference type="CDD" id="cd00130">
    <property type="entry name" value="PAS"/>
    <property type="match status" value="1"/>
</dbReference>
<feature type="domain" description="PAC" evidence="9">
    <location>
        <begin position="322"/>
        <end position="374"/>
    </location>
</feature>
<dbReference type="Pfam" id="PF00512">
    <property type="entry name" value="HisKA"/>
    <property type="match status" value="1"/>
</dbReference>
<dbReference type="AlphaFoldDB" id="A0A3S2VTJ6"/>
<keyword evidence="3" id="KW-0597">Phosphoprotein</keyword>
<dbReference type="PANTHER" id="PTHR43047">
    <property type="entry name" value="TWO-COMPONENT HISTIDINE PROTEIN KINASE"/>
    <property type="match status" value="1"/>
</dbReference>
<feature type="transmembrane region" description="Helical" evidence="6">
    <location>
        <begin position="160"/>
        <end position="178"/>
    </location>
</feature>
<dbReference type="SMART" id="SM00387">
    <property type="entry name" value="HATPase_c"/>
    <property type="match status" value="1"/>
</dbReference>
<dbReference type="InterPro" id="IPR036097">
    <property type="entry name" value="HisK_dim/P_sf"/>
</dbReference>
<dbReference type="PANTHER" id="PTHR43047:SF72">
    <property type="entry name" value="OSMOSENSING HISTIDINE PROTEIN KINASE SLN1"/>
    <property type="match status" value="1"/>
</dbReference>
<dbReference type="Pfam" id="PF00989">
    <property type="entry name" value="PAS"/>
    <property type="match status" value="1"/>
</dbReference>
<dbReference type="PRINTS" id="PR00344">
    <property type="entry name" value="BCTRLSENSOR"/>
</dbReference>
<keyword evidence="6" id="KW-0812">Transmembrane</keyword>
<dbReference type="PROSITE" id="PS50112">
    <property type="entry name" value="PAS"/>
    <property type="match status" value="1"/>
</dbReference>
<evidence type="ECO:0000256" key="6">
    <source>
        <dbReference type="SAM" id="Phobius"/>
    </source>
</evidence>
<dbReference type="InterPro" id="IPR004358">
    <property type="entry name" value="Sig_transdc_His_kin-like_C"/>
</dbReference>
<dbReference type="InterPro" id="IPR013767">
    <property type="entry name" value="PAS_fold"/>
</dbReference>
<dbReference type="PROSITE" id="PS50113">
    <property type="entry name" value="PAC"/>
    <property type="match status" value="1"/>
</dbReference>
<keyword evidence="11" id="KW-1185">Reference proteome</keyword>
<dbReference type="GO" id="GO:0000155">
    <property type="term" value="F:phosphorelay sensor kinase activity"/>
    <property type="evidence" value="ECO:0007669"/>
    <property type="project" value="InterPro"/>
</dbReference>
<dbReference type="Pfam" id="PF02518">
    <property type="entry name" value="HATPase_c"/>
    <property type="match status" value="1"/>
</dbReference>
<dbReference type="SMART" id="SM00388">
    <property type="entry name" value="HisKA"/>
    <property type="match status" value="1"/>
</dbReference>
<dbReference type="PROSITE" id="PS50109">
    <property type="entry name" value="HIS_KIN"/>
    <property type="match status" value="1"/>
</dbReference>
<dbReference type="SUPFAM" id="SSF47384">
    <property type="entry name" value="Homodimeric domain of signal transducing histidine kinase"/>
    <property type="match status" value="1"/>
</dbReference>
<dbReference type="EMBL" id="SADE01000001">
    <property type="protein sequence ID" value="RVU39470.1"/>
    <property type="molecule type" value="Genomic_DNA"/>
</dbReference>
<evidence type="ECO:0000256" key="5">
    <source>
        <dbReference type="ARBA" id="ARBA00022777"/>
    </source>
</evidence>
<dbReference type="GO" id="GO:0006355">
    <property type="term" value="P:regulation of DNA-templated transcription"/>
    <property type="evidence" value="ECO:0007669"/>
    <property type="project" value="InterPro"/>
</dbReference>
<dbReference type="Gene3D" id="1.10.287.130">
    <property type="match status" value="1"/>
</dbReference>
<evidence type="ECO:0000259" key="8">
    <source>
        <dbReference type="PROSITE" id="PS50112"/>
    </source>
</evidence>
<dbReference type="InterPro" id="IPR000014">
    <property type="entry name" value="PAS"/>
</dbReference>
<dbReference type="SUPFAM" id="SSF55874">
    <property type="entry name" value="ATPase domain of HSP90 chaperone/DNA topoisomerase II/histidine kinase"/>
    <property type="match status" value="1"/>
</dbReference>
<sequence>MFKPSRSVTLLQTWLIFVIAVGVGLVFGIAQLAREYDQQLVDIRKTSNAVIDSVEGAASQAAFTYDRYLASGVADGLLRFVPIVTVEIFDEFGNSLVSSSSKKSNYKENWTANFLPIEVTSISAPLHHALEPDKVIGTLVVEVSSEQAAMYVLRQAGYEILFALGRALILAIILLFIFNRLFTRPLVKMANEFSRIDPDDPKKGLLPDANSYPANEFRAVVESVNKLLGSVSSHIQARAKAAVALKESEQRFRSFAEIASDWLWEMDSDFRFTYFSPRAGEVLGINVAHAIGKSRYDLTSEMMDRPKWQQHMNDLENHRPFRNFAYDIHGPSGGPRTISLNGDPVFDENGNFTGFRGTGRDVTPEKESARALDAALRRAEEANQAKSEFLATMSHEFRTPLNAILGFSEMLKGQYFGPLGGEKYLEYADAIRSSGGHMLGLVDQVLDISAIEAGKRTYEFRAVDVREILDFAENDFQKAISDKGVALVINAAPDLPKVRADARSARQVMNNMLSNAVKFTETGGSITVTATERDGFVSIQVADTGVGIPANRLPFIAEPFSRGLTDAYVAQEGAGLGLSIVKSLMSDHDGEMQIESEVGKGTTVTVFFPIASAEINEDDAGDET</sequence>
<dbReference type="InterPro" id="IPR036890">
    <property type="entry name" value="HATPase_C_sf"/>
</dbReference>
<dbReference type="OrthoDB" id="8477070at2"/>
<gene>
    <name evidence="10" type="ORF">EOI86_09625</name>
</gene>
<evidence type="ECO:0000259" key="7">
    <source>
        <dbReference type="PROSITE" id="PS50109"/>
    </source>
</evidence>
<evidence type="ECO:0000256" key="2">
    <source>
        <dbReference type="ARBA" id="ARBA00012438"/>
    </source>
</evidence>
<feature type="transmembrane region" description="Helical" evidence="6">
    <location>
        <begin position="12"/>
        <end position="30"/>
    </location>
</feature>
<dbReference type="NCBIfam" id="TIGR00229">
    <property type="entry name" value="sensory_box"/>
    <property type="match status" value="1"/>
</dbReference>
<dbReference type="SUPFAM" id="SSF55785">
    <property type="entry name" value="PYP-like sensor domain (PAS domain)"/>
    <property type="match status" value="1"/>
</dbReference>
<name>A0A3S2VTJ6_9PROT</name>
<accession>A0A3S2VTJ6</accession>
<evidence type="ECO:0000313" key="11">
    <source>
        <dbReference type="Proteomes" id="UP000287447"/>
    </source>
</evidence>
<feature type="domain" description="Histidine kinase" evidence="7">
    <location>
        <begin position="392"/>
        <end position="612"/>
    </location>
</feature>
<organism evidence="10 11">
    <name type="scientific">Hwanghaeella grinnelliae</name>
    <dbReference type="NCBI Taxonomy" id="2500179"/>
    <lineage>
        <taxon>Bacteria</taxon>
        <taxon>Pseudomonadati</taxon>
        <taxon>Pseudomonadota</taxon>
        <taxon>Alphaproteobacteria</taxon>
        <taxon>Rhodospirillales</taxon>
        <taxon>Rhodospirillaceae</taxon>
        <taxon>Hwanghaeella</taxon>
    </lineage>
</organism>
<evidence type="ECO:0000256" key="3">
    <source>
        <dbReference type="ARBA" id="ARBA00022553"/>
    </source>
</evidence>
<keyword evidence="6" id="KW-0472">Membrane</keyword>
<dbReference type="InterPro" id="IPR003594">
    <property type="entry name" value="HATPase_dom"/>
</dbReference>
<evidence type="ECO:0000256" key="1">
    <source>
        <dbReference type="ARBA" id="ARBA00000085"/>
    </source>
</evidence>
<dbReference type="CDD" id="cd00082">
    <property type="entry name" value="HisKA"/>
    <property type="match status" value="1"/>
</dbReference>
<feature type="domain" description="PAS" evidence="8">
    <location>
        <begin position="248"/>
        <end position="294"/>
    </location>
</feature>
<dbReference type="RefSeq" id="WP_127764841.1">
    <property type="nucleotide sequence ID" value="NZ_SADE01000001.1"/>
</dbReference>
<dbReference type="GO" id="GO:0009927">
    <property type="term" value="F:histidine phosphotransfer kinase activity"/>
    <property type="evidence" value="ECO:0007669"/>
    <property type="project" value="TreeGrafter"/>
</dbReference>
<evidence type="ECO:0000259" key="9">
    <source>
        <dbReference type="PROSITE" id="PS50113"/>
    </source>
</evidence>
<dbReference type="EC" id="2.7.13.3" evidence="2"/>
<comment type="caution">
    <text evidence="10">The sequence shown here is derived from an EMBL/GenBank/DDBJ whole genome shotgun (WGS) entry which is preliminary data.</text>
</comment>
<evidence type="ECO:0000313" key="10">
    <source>
        <dbReference type="EMBL" id="RVU39470.1"/>
    </source>
</evidence>
<dbReference type="Gene3D" id="3.30.450.20">
    <property type="entry name" value="PAS domain"/>
    <property type="match status" value="1"/>
</dbReference>
<dbReference type="FunFam" id="3.30.565.10:FF:000006">
    <property type="entry name" value="Sensor histidine kinase WalK"/>
    <property type="match status" value="1"/>
</dbReference>
<dbReference type="Gene3D" id="3.30.565.10">
    <property type="entry name" value="Histidine kinase-like ATPase, C-terminal domain"/>
    <property type="match status" value="1"/>
</dbReference>
<dbReference type="InterPro" id="IPR035965">
    <property type="entry name" value="PAS-like_dom_sf"/>
</dbReference>
<keyword evidence="4" id="KW-0808">Transferase</keyword>
<evidence type="ECO:0000256" key="4">
    <source>
        <dbReference type="ARBA" id="ARBA00022679"/>
    </source>
</evidence>
<comment type="catalytic activity">
    <reaction evidence="1">
        <text>ATP + protein L-histidine = ADP + protein N-phospho-L-histidine.</text>
        <dbReference type="EC" id="2.7.13.3"/>
    </reaction>
</comment>
<dbReference type="GO" id="GO:0005886">
    <property type="term" value="C:plasma membrane"/>
    <property type="evidence" value="ECO:0007669"/>
    <property type="project" value="TreeGrafter"/>
</dbReference>
<reference evidence="11" key="1">
    <citation type="submission" date="2019-01" db="EMBL/GenBank/DDBJ databases">
        <title>Gri0909 isolated from a small marine red alga.</title>
        <authorList>
            <person name="Kim J."/>
            <person name="Jeong S.E."/>
            <person name="Jeon C.O."/>
        </authorList>
    </citation>
    <scope>NUCLEOTIDE SEQUENCE [LARGE SCALE GENOMIC DNA]</scope>
    <source>
        <strain evidence="11">Gri0909</strain>
    </source>
</reference>
<protein>
    <recommendedName>
        <fullName evidence="2">histidine kinase</fullName>
        <ecNumber evidence="2">2.7.13.3</ecNumber>
    </recommendedName>
</protein>
<proteinExistence type="predicted"/>
<dbReference type="InterPro" id="IPR000700">
    <property type="entry name" value="PAS-assoc_C"/>
</dbReference>
<keyword evidence="5 10" id="KW-0418">Kinase</keyword>
<dbReference type="InterPro" id="IPR005467">
    <property type="entry name" value="His_kinase_dom"/>
</dbReference>
<keyword evidence="6" id="KW-1133">Transmembrane helix</keyword>
<dbReference type="InterPro" id="IPR003661">
    <property type="entry name" value="HisK_dim/P_dom"/>
</dbReference>
<dbReference type="Proteomes" id="UP000287447">
    <property type="component" value="Unassembled WGS sequence"/>
</dbReference>